<organism evidence="3 4">
    <name type="scientific">Rodentolepis nana</name>
    <name type="common">Dwarf tapeworm</name>
    <name type="synonym">Hymenolepis nana</name>
    <dbReference type="NCBI Taxonomy" id="102285"/>
    <lineage>
        <taxon>Eukaryota</taxon>
        <taxon>Metazoa</taxon>
        <taxon>Spiralia</taxon>
        <taxon>Lophotrochozoa</taxon>
        <taxon>Platyhelminthes</taxon>
        <taxon>Cestoda</taxon>
        <taxon>Eucestoda</taxon>
        <taxon>Cyclophyllidea</taxon>
        <taxon>Hymenolepididae</taxon>
        <taxon>Rodentolepis</taxon>
    </lineage>
</organism>
<feature type="region of interest" description="Disordered" evidence="1">
    <location>
        <begin position="1"/>
        <end position="301"/>
    </location>
</feature>
<dbReference type="OrthoDB" id="10483172at2759"/>
<name>A0A3P7UXY0_RODNA</name>
<evidence type="ECO:0000259" key="2">
    <source>
        <dbReference type="Pfam" id="PF00769"/>
    </source>
</evidence>
<dbReference type="Pfam" id="PF00769">
    <property type="entry name" value="ERM_C"/>
    <property type="match status" value="1"/>
</dbReference>
<sequence>MEARLEEAERRLQWASSSSSSSQDRLKKSSITPPPASPIESLNQFKPACSLPSSMELKTEKIDETPCPTTFEEDIPSRPSSSSRPQNLSLNTSSSTPITPTTTPTPTTMSPRRRLSSPISSPSVECFERSSTQLPRHKLEMSDSVEDAVQLLESTWRHIQGPPDGAPGEAKEGDEEVELDARIPSPENRVEFPPAVVENLRSEELRQSAISKDPELREKLRNLQMELLPKHQHQQSPPSAKHSEGHPHHRRSKSYVYPVYVTAGERAGSEAGTDHPGDKFDTIRRIRRGNTKRRVDTFEAL</sequence>
<dbReference type="InterPro" id="IPR008954">
    <property type="entry name" value="Moesin_tail_sf"/>
</dbReference>
<dbReference type="GO" id="GO:0003779">
    <property type="term" value="F:actin binding"/>
    <property type="evidence" value="ECO:0007669"/>
    <property type="project" value="InterPro"/>
</dbReference>
<feature type="compositionally biased region" description="Basic and acidic residues" evidence="1">
    <location>
        <begin position="1"/>
        <end position="12"/>
    </location>
</feature>
<evidence type="ECO:0000313" key="3">
    <source>
        <dbReference type="EMBL" id="VDN97971.1"/>
    </source>
</evidence>
<dbReference type="AlphaFoldDB" id="A0A3P7UXY0"/>
<keyword evidence="4" id="KW-1185">Reference proteome</keyword>
<dbReference type="InterPro" id="IPR011259">
    <property type="entry name" value="ERM_C_dom"/>
</dbReference>
<dbReference type="EMBL" id="UZAE01000970">
    <property type="protein sequence ID" value="VDN97971.1"/>
    <property type="molecule type" value="Genomic_DNA"/>
</dbReference>
<feature type="compositionally biased region" description="Low complexity" evidence="1">
    <location>
        <begin position="92"/>
        <end position="123"/>
    </location>
</feature>
<accession>A0A3P7UXY0</accession>
<feature type="compositionally biased region" description="Basic and acidic residues" evidence="1">
    <location>
        <begin position="272"/>
        <end position="284"/>
    </location>
</feature>
<protein>
    <recommendedName>
        <fullName evidence="2">Ezrin/radixin/moesin C-terminal domain-containing protein</fullName>
    </recommendedName>
</protein>
<dbReference type="Proteomes" id="UP000278807">
    <property type="component" value="Unassembled WGS sequence"/>
</dbReference>
<proteinExistence type="predicted"/>
<gene>
    <name evidence="3" type="ORF">HNAJ_LOCUS2112</name>
</gene>
<feature type="compositionally biased region" description="Basic and acidic residues" evidence="1">
    <location>
        <begin position="200"/>
        <end position="221"/>
    </location>
</feature>
<evidence type="ECO:0000256" key="1">
    <source>
        <dbReference type="SAM" id="MobiDB-lite"/>
    </source>
</evidence>
<evidence type="ECO:0000313" key="4">
    <source>
        <dbReference type="Proteomes" id="UP000278807"/>
    </source>
</evidence>
<feature type="domain" description="Ezrin/radixin/moesin C-terminal" evidence="2">
    <location>
        <begin position="277"/>
        <end position="301"/>
    </location>
</feature>
<dbReference type="Gene3D" id="6.10.360.10">
    <property type="match status" value="1"/>
</dbReference>
<dbReference type="SUPFAM" id="SSF48678">
    <property type="entry name" value="Moesin tail domain"/>
    <property type="match status" value="1"/>
</dbReference>
<reference evidence="3 4" key="1">
    <citation type="submission" date="2018-11" db="EMBL/GenBank/DDBJ databases">
        <authorList>
            <consortium name="Pathogen Informatics"/>
        </authorList>
    </citation>
    <scope>NUCLEOTIDE SEQUENCE [LARGE SCALE GENOMIC DNA]</scope>
</reference>